<keyword evidence="1" id="KW-0732">Signal</keyword>
<proteinExistence type="evidence at transcript level"/>
<evidence type="ECO:0000256" key="1">
    <source>
        <dbReference type="SAM" id="SignalP"/>
    </source>
</evidence>
<sequence>MMDRYHLLGSFVVFFLILGFTQGRITVDCKRGCRTGNCFNFRCPFYPCKRRTDKCHDRLAVRRGAFCRPEYCGGCFAKWYIWMYPVSTREIDVTHRCNRGRRHLNRPRYQYAPHRYWHVEH</sequence>
<dbReference type="AlphaFoldDB" id="Q3YL63"/>
<feature type="signal peptide" evidence="1">
    <location>
        <begin position="1"/>
        <end position="23"/>
    </location>
</feature>
<name>Q3YL63_PINFU</name>
<accession>Q3YL63</accession>
<dbReference type="EMBL" id="DQ104257">
    <property type="protein sequence ID" value="AAZ76257.1"/>
    <property type="molecule type" value="mRNA"/>
</dbReference>
<feature type="chain" id="PRO_5004230911" evidence="1">
    <location>
        <begin position="24"/>
        <end position="121"/>
    </location>
</feature>
<organism evidence="2">
    <name type="scientific">Pinctada fucata</name>
    <name type="common">Akoya pearl oyster</name>
    <name type="synonym">Pinctada imbricata fucata</name>
    <dbReference type="NCBI Taxonomy" id="50426"/>
    <lineage>
        <taxon>Eukaryota</taxon>
        <taxon>Metazoa</taxon>
        <taxon>Spiralia</taxon>
        <taxon>Lophotrochozoa</taxon>
        <taxon>Mollusca</taxon>
        <taxon>Bivalvia</taxon>
        <taxon>Autobranchia</taxon>
        <taxon>Pteriomorphia</taxon>
        <taxon>Pterioida</taxon>
        <taxon>Pterioidea</taxon>
        <taxon>Pteriidae</taxon>
        <taxon>Pinctada</taxon>
    </lineage>
</organism>
<protein>
    <submittedName>
        <fullName evidence="2">Mantle gene 3</fullName>
    </submittedName>
</protein>
<evidence type="ECO:0000313" key="2">
    <source>
        <dbReference type="EMBL" id="AAZ76257.1"/>
    </source>
</evidence>
<reference evidence="2" key="1">
    <citation type="journal article" date="2007" name="Biochemistry">
        <title>Identification and characterization of a biomineralization related gene PFMG1 highly expressed in the mantle of Pinctada fucata.</title>
        <authorList>
            <person name="Liu H.L."/>
            <person name="Liu S.F."/>
            <person name="Ge Y.J."/>
            <person name="Liu J."/>
            <person name="Wang X.Y."/>
            <person name="Xie L.P."/>
            <person name="Zhang R.Q."/>
            <person name="Wang Z."/>
        </authorList>
    </citation>
    <scope>NUCLEOTIDE SEQUENCE</scope>
</reference>